<comment type="caution">
    <text evidence="3">The sequence shown here is derived from an EMBL/GenBank/DDBJ whole genome shotgun (WGS) entry which is preliminary data.</text>
</comment>
<dbReference type="Gene3D" id="2.60.40.790">
    <property type="match status" value="1"/>
</dbReference>
<feature type="region of interest" description="Disordered" evidence="1">
    <location>
        <begin position="251"/>
        <end position="294"/>
    </location>
</feature>
<dbReference type="Pfam" id="PF21413">
    <property type="entry name" value="SHQ1-like_CS"/>
    <property type="match status" value="1"/>
</dbReference>
<dbReference type="PANTHER" id="PTHR12967:SF0">
    <property type="entry name" value="PROTEIN SHQ1 HOMOLOG"/>
    <property type="match status" value="1"/>
</dbReference>
<evidence type="ECO:0000313" key="4">
    <source>
        <dbReference type="Proteomes" id="UP000245699"/>
    </source>
</evidence>
<evidence type="ECO:0000313" key="3">
    <source>
        <dbReference type="EMBL" id="PVV00176.1"/>
    </source>
</evidence>
<dbReference type="InterPro" id="IPR007052">
    <property type="entry name" value="CS_dom"/>
</dbReference>
<name>A0A2T9Z6E5_9FUNG</name>
<feature type="compositionally biased region" description="Basic and acidic residues" evidence="1">
    <location>
        <begin position="180"/>
        <end position="194"/>
    </location>
</feature>
<dbReference type="Proteomes" id="UP000245699">
    <property type="component" value="Unassembled WGS sequence"/>
</dbReference>
<dbReference type="InterPro" id="IPR008978">
    <property type="entry name" value="HSP20-like_chaperone"/>
</dbReference>
<feature type="region of interest" description="Disordered" evidence="1">
    <location>
        <begin position="171"/>
        <end position="196"/>
    </location>
</feature>
<dbReference type="AlphaFoldDB" id="A0A2T9Z6E5"/>
<organism evidence="3 4">
    <name type="scientific">Furculomyces boomerangus</name>
    <dbReference type="NCBI Taxonomy" id="61424"/>
    <lineage>
        <taxon>Eukaryota</taxon>
        <taxon>Fungi</taxon>
        <taxon>Fungi incertae sedis</taxon>
        <taxon>Zoopagomycota</taxon>
        <taxon>Kickxellomycotina</taxon>
        <taxon>Harpellomycetes</taxon>
        <taxon>Harpellales</taxon>
        <taxon>Harpellaceae</taxon>
        <taxon>Furculomyces</taxon>
    </lineage>
</organism>
<dbReference type="GO" id="GO:0051082">
    <property type="term" value="F:unfolded protein binding"/>
    <property type="evidence" value="ECO:0007669"/>
    <property type="project" value="TreeGrafter"/>
</dbReference>
<feature type="compositionally biased region" description="Acidic residues" evidence="1">
    <location>
        <begin position="251"/>
        <end position="268"/>
    </location>
</feature>
<dbReference type="GO" id="GO:0005737">
    <property type="term" value="C:cytoplasm"/>
    <property type="evidence" value="ECO:0007669"/>
    <property type="project" value="TreeGrafter"/>
</dbReference>
<dbReference type="InterPro" id="IPR048696">
    <property type="entry name" value="SHQ1-like_CS"/>
</dbReference>
<reference evidence="3 4" key="1">
    <citation type="journal article" date="2018" name="MBio">
        <title>Comparative Genomics Reveals the Core Gene Toolbox for the Fungus-Insect Symbiosis.</title>
        <authorList>
            <person name="Wang Y."/>
            <person name="Stata M."/>
            <person name="Wang W."/>
            <person name="Stajich J.E."/>
            <person name="White M.M."/>
            <person name="Moncalvo J.M."/>
        </authorList>
    </citation>
    <scope>NUCLEOTIDE SEQUENCE [LARGE SCALE GENOMIC DNA]</scope>
    <source>
        <strain evidence="3 4">AUS-77-4</strain>
    </source>
</reference>
<dbReference type="CDD" id="cd06463">
    <property type="entry name" value="p23_like"/>
    <property type="match status" value="1"/>
</dbReference>
<dbReference type="SUPFAM" id="SSF49764">
    <property type="entry name" value="HSP20-like chaperones"/>
    <property type="match status" value="1"/>
</dbReference>
<sequence>MITPKFKVTQDTDFIYISIHVLHIRAKEIEFDVEGKEFRFFANPYYLRLKFPAEIVEDEESKAQFDVSEGCISVKLGKANKGENFPDLDLLSVLLATKTESRGKVPKKSIIEVLDDNTETNYDSSQESEYETDWEIPQEIEEDIILKVNYGFNNQYNGWFVHADQTPNEINDIPEPESTTNKERGSIQKQKEDNDFNEEYYMNNYINDEEIEHVLKYEPWEDPIKKLAKKLSTIEIEKDELELHIEQYEDLALETSEESESEEDEDEENNRMKNENTENEEITQNMKKVLIEEL</sequence>
<evidence type="ECO:0000256" key="1">
    <source>
        <dbReference type="SAM" id="MobiDB-lite"/>
    </source>
</evidence>
<dbReference type="OrthoDB" id="73639at2759"/>
<dbReference type="InterPro" id="IPR039742">
    <property type="entry name" value="Shq1"/>
</dbReference>
<keyword evidence="4" id="KW-1185">Reference proteome</keyword>
<evidence type="ECO:0000259" key="2">
    <source>
        <dbReference type="PROSITE" id="PS51203"/>
    </source>
</evidence>
<proteinExistence type="predicted"/>
<gene>
    <name evidence="3" type="ORF">BB559_000054</name>
</gene>
<dbReference type="PANTHER" id="PTHR12967">
    <property type="entry name" value="PROTEIN SHQ1 HOMOLOG"/>
    <property type="match status" value="1"/>
</dbReference>
<dbReference type="PROSITE" id="PS51203">
    <property type="entry name" value="CS"/>
    <property type="match status" value="1"/>
</dbReference>
<accession>A0A2T9Z6E5</accession>
<dbReference type="GO" id="GO:0000493">
    <property type="term" value="P:box H/ACA snoRNP assembly"/>
    <property type="evidence" value="ECO:0007669"/>
    <property type="project" value="InterPro"/>
</dbReference>
<protein>
    <recommendedName>
        <fullName evidence="2">CS domain-containing protein</fullName>
    </recommendedName>
</protein>
<dbReference type="GO" id="GO:0005654">
    <property type="term" value="C:nucleoplasm"/>
    <property type="evidence" value="ECO:0007669"/>
    <property type="project" value="TreeGrafter"/>
</dbReference>
<dbReference type="EMBL" id="MBFT01000004">
    <property type="protein sequence ID" value="PVV00176.1"/>
    <property type="molecule type" value="Genomic_DNA"/>
</dbReference>
<dbReference type="STRING" id="61424.A0A2T9Z6E5"/>
<feature type="domain" description="CS" evidence="2">
    <location>
        <begin position="1"/>
        <end position="89"/>
    </location>
</feature>